<protein>
    <recommendedName>
        <fullName evidence="10">Chloride channel protein</fullName>
    </recommendedName>
</protein>
<dbReference type="InterPro" id="IPR001807">
    <property type="entry name" value="ClC"/>
</dbReference>
<comment type="subcellular location">
    <subcellularLocation>
        <location evidence="1">Membrane</location>
        <topology evidence="1">Multi-pass membrane protein</topology>
    </subcellularLocation>
</comment>
<keyword evidence="7" id="KW-0732">Signal</keyword>
<evidence type="ECO:0000313" key="9">
    <source>
        <dbReference type="Proteomes" id="UP001558652"/>
    </source>
</evidence>
<dbReference type="SUPFAM" id="SSF81340">
    <property type="entry name" value="Clc chloride channel"/>
    <property type="match status" value="1"/>
</dbReference>
<evidence type="ECO:0000313" key="8">
    <source>
        <dbReference type="EMBL" id="KAL1117221.1"/>
    </source>
</evidence>
<dbReference type="InterPro" id="IPR014743">
    <property type="entry name" value="Cl-channel_core"/>
</dbReference>
<evidence type="ECO:0000256" key="4">
    <source>
        <dbReference type="ARBA" id="ARBA00022989"/>
    </source>
</evidence>
<dbReference type="InterPro" id="IPR051280">
    <property type="entry name" value="Cl-channel/antiporter"/>
</dbReference>
<dbReference type="InterPro" id="IPR046342">
    <property type="entry name" value="CBS_dom_sf"/>
</dbReference>
<feature type="non-terminal residue" evidence="8">
    <location>
        <position position="1"/>
    </location>
</feature>
<dbReference type="Pfam" id="PF00654">
    <property type="entry name" value="Voltage_CLC"/>
    <property type="match status" value="1"/>
</dbReference>
<keyword evidence="2" id="KW-0812">Transmembrane</keyword>
<keyword evidence="3" id="KW-0677">Repeat</keyword>
<dbReference type="AlphaFoldDB" id="A0ABD0Y178"/>
<organism evidence="8 9">
    <name type="scientific">Ranatra chinensis</name>
    <dbReference type="NCBI Taxonomy" id="642074"/>
    <lineage>
        <taxon>Eukaryota</taxon>
        <taxon>Metazoa</taxon>
        <taxon>Ecdysozoa</taxon>
        <taxon>Arthropoda</taxon>
        <taxon>Hexapoda</taxon>
        <taxon>Insecta</taxon>
        <taxon>Pterygota</taxon>
        <taxon>Neoptera</taxon>
        <taxon>Paraneoptera</taxon>
        <taxon>Hemiptera</taxon>
        <taxon>Heteroptera</taxon>
        <taxon>Panheteroptera</taxon>
        <taxon>Nepomorpha</taxon>
        <taxon>Nepidae</taxon>
        <taxon>Ranatrinae</taxon>
        <taxon>Ranatra</taxon>
    </lineage>
</organism>
<gene>
    <name evidence="8" type="ORF">AAG570_004548</name>
</gene>
<evidence type="ECO:0000256" key="7">
    <source>
        <dbReference type="SAM" id="SignalP"/>
    </source>
</evidence>
<accession>A0ABD0Y178</accession>
<dbReference type="PANTHER" id="PTHR11689">
    <property type="entry name" value="CHLORIDE CHANNEL PROTEIN CLC FAMILY MEMBER"/>
    <property type="match status" value="1"/>
</dbReference>
<proteinExistence type="predicted"/>
<feature type="signal peptide" evidence="7">
    <location>
        <begin position="1"/>
        <end position="17"/>
    </location>
</feature>
<dbReference type="GO" id="GO:0016020">
    <property type="term" value="C:membrane"/>
    <property type="evidence" value="ECO:0007669"/>
    <property type="project" value="UniProtKB-SubCell"/>
</dbReference>
<evidence type="ECO:0000256" key="3">
    <source>
        <dbReference type="ARBA" id="ARBA00022737"/>
    </source>
</evidence>
<feature type="chain" id="PRO_5044787326" description="Chloride channel protein" evidence="7">
    <location>
        <begin position="18"/>
        <end position="211"/>
    </location>
</feature>
<keyword evidence="6" id="KW-0472">Membrane</keyword>
<sequence>IPLLIFIVHNYLLSCLASGTDVSTGLFIPNLVTGAAWGRLLAIFLQYINPETKYWAQATKYAFMGSAAHLSGVTQLTFSIGVMMTEASGGTGFFIPIFLMLITTKLVGKILTESIFHTEATLDGLPLLSKRPPPLCLEVSAKDVMNRGPLESLPIVTTVGTIVRIALNSNHNGFPIVDNSSISSQVSTHLKVTLIKLTYFLFTYKINFSLL</sequence>
<dbReference type="EMBL" id="JBFDAA010000016">
    <property type="protein sequence ID" value="KAL1117221.1"/>
    <property type="molecule type" value="Genomic_DNA"/>
</dbReference>
<keyword evidence="4" id="KW-1133">Transmembrane helix</keyword>
<evidence type="ECO:0000256" key="1">
    <source>
        <dbReference type="ARBA" id="ARBA00004141"/>
    </source>
</evidence>
<dbReference type="Gene3D" id="1.10.3080.10">
    <property type="entry name" value="Clc chloride channel"/>
    <property type="match status" value="1"/>
</dbReference>
<comment type="caution">
    <text evidence="8">The sequence shown here is derived from an EMBL/GenBank/DDBJ whole genome shotgun (WGS) entry which is preliminary data.</text>
</comment>
<dbReference type="PANTHER" id="PTHR11689:SF136">
    <property type="entry name" value="H(+)_CL(-) EXCHANGE TRANSPORTER 7"/>
    <property type="match status" value="1"/>
</dbReference>
<dbReference type="SUPFAM" id="SSF54631">
    <property type="entry name" value="CBS-domain pair"/>
    <property type="match status" value="1"/>
</dbReference>
<dbReference type="Proteomes" id="UP001558652">
    <property type="component" value="Unassembled WGS sequence"/>
</dbReference>
<evidence type="ECO:0000256" key="2">
    <source>
        <dbReference type="ARBA" id="ARBA00022692"/>
    </source>
</evidence>
<reference evidence="8 9" key="1">
    <citation type="submission" date="2024-07" db="EMBL/GenBank/DDBJ databases">
        <title>Chromosome-level genome assembly of the water stick insect Ranatra chinensis (Heteroptera: Nepidae).</title>
        <authorList>
            <person name="Liu X."/>
        </authorList>
    </citation>
    <scope>NUCLEOTIDE SEQUENCE [LARGE SCALE GENOMIC DNA]</scope>
    <source>
        <strain evidence="8">Cailab_2021Rc</strain>
        <tissue evidence="8">Muscle</tissue>
    </source>
</reference>
<evidence type="ECO:0000256" key="6">
    <source>
        <dbReference type="ARBA" id="ARBA00023136"/>
    </source>
</evidence>
<dbReference type="PRINTS" id="PR00762">
    <property type="entry name" value="CLCHANNEL"/>
</dbReference>
<keyword evidence="9" id="KW-1185">Reference proteome</keyword>
<keyword evidence="5" id="KW-0129">CBS domain</keyword>
<evidence type="ECO:0008006" key="10">
    <source>
        <dbReference type="Google" id="ProtNLM"/>
    </source>
</evidence>
<name>A0ABD0Y178_9HEMI</name>
<evidence type="ECO:0000256" key="5">
    <source>
        <dbReference type="ARBA" id="ARBA00023122"/>
    </source>
</evidence>